<organism evidence="3 4">
    <name type="scientific">Isoptericola peretonis</name>
    <dbReference type="NCBI Taxonomy" id="2918523"/>
    <lineage>
        <taxon>Bacteria</taxon>
        <taxon>Bacillati</taxon>
        <taxon>Actinomycetota</taxon>
        <taxon>Actinomycetes</taxon>
        <taxon>Micrococcales</taxon>
        <taxon>Promicromonosporaceae</taxon>
        <taxon>Isoptericola</taxon>
    </lineage>
</organism>
<evidence type="ECO:0000313" key="4">
    <source>
        <dbReference type="Proteomes" id="UP001651050"/>
    </source>
</evidence>
<dbReference type="EMBL" id="JALQCY010000004">
    <property type="protein sequence ID" value="MCK9794932.1"/>
    <property type="molecule type" value="Genomic_DNA"/>
</dbReference>
<sequence length="139" mass="14425">MSEPVSPTPPADRYGTRPQRRGLGTGGKVAIGAALAAAVGVAAWFSVEQTRRDPVDVDVVSFDVRDAEQVDVTFQVHMPAGTSAVCEVEALAPSYAQVGTLEVPVGPSEELTSTYTVTVRTSEKATTALVESCDVDGGS</sequence>
<keyword evidence="4" id="KW-1185">Reference proteome</keyword>
<keyword evidence="2" id="KW-0472">Membrane</keyword>
<evidence type="ECO:0000256" key="1">
    <source>
        <dbReference type="SAM" id="MobiDB-lite"/>
    </source>
</evidence>
<reference evidence="3 4" key="1">
    <citation type="submission" date="2022-02" db="EMBL/GenBank/DDBJ databases">
        <title>The car tank lid bacteriome: a reservoir of bacteria with potential in bioremediation of fuel.</title>
        <authorList>
            <person name="Vidal-Verdu A."/>
            <person name="Gomez-Martinez D."/>
            <person name="Latorre-Perez A."/>
            <person name="Pereto J."/>
            <person name="Porcar M."/>
        </authorList>
    </citation>
    <scope>NUCLEOTIDE SEQUENCE [LARGE SCALE GENOMIC DNA]</scope>
    <source>
        <strain evidence="3 4">4D.3</strain>
    </source>
</reference>
<feature type="region of interest" description="Disordered" evidence="1">
    <location>
        <begin position="1"/>
        <end position="25"/>
    </location>
</feature>
<protein>
    <submittedName>
        <fullName evidence="3">DUF4307 domain-containing protein</fullName>
    </submittedName>
</protein>
<name>A0ABT0J604_9MICO</name>
<accession>A0ABT0J604</accession>
<evidence type="ECO:0000256" key="2">
    <source>
        <dbReference type="SAM" id="Phobius"/>
    </source>
</evidence>
<feature type="compositionally biased region" description="Pro residues" evidence="1">
    <location>
        <begin position="1"/>
        <end position="10"/>
    </location>
</feature>
<evidence type="ECO:0000313" key="3">
    <source>
        <dbReference type="EMBL" id="MCK9794932.1"/>
    </source>
</evidence>
<dbReference type="Pfam" id="PF14155">
    <property type="entry name" value="DUF4307"/>
    <property type="match status" value="1"/>
</dbReference>
<dbReference type="InterPro" id="IPR025443">
    <property type="entry name" value="DUF4307"/>
</dbReference>
<feature type="transmembrane region" description="Helical" evidence="2">
    <location>
        <begin position="29"/>
        <end position="47"/>
    </location>
</feature>
<keyword evidence="2" id="KW-1133">Transmembrane helix</keyword>
<proteinExistence type="predicted"/>
<comment type="caution">
    <text evidence="3">The sequence shown here is derived from an EMBL/GenBank/DDBJ whole genome shotgun (WGS) entry which is preliminary data.</text>
</comment>
<dbReference type="Proteomes" id="UP001651050">
    <property type="component" value="Unassembled WGS sequence"/>
</dbReference>
<dbReference type="RefSeq" id="WP_416344791.1">
    <property type="nucleotide sequence ID" value="NZ_JALQCY010000004.1"/>
</dbReference>
<keyword evidence="2" id="KW-0812">Transmembrane</keyword>
<gene>
    <name evidence="3" type="ORF">M1843_14365</name>
</gene>